<dbReference type="Proteomes" id="UP001163846">
    <property type="component" value="Unassembled WGS sequence"/>
</dbReference>
<accession>A0AA38UJM9</accession>
<reference evidence="2" key="1">
    <citation type="submission" date="2022-08" db="EMBL/GenBank/DDBJ databases">
        <authorList>
            <consortium name="DOE Joint Genome Institute"/>
            <person name="Min B."/>
            <person name="Riley R."/>
            <person name="Sierra-Patev S."/>
            <person name="Naranjo-Ortiz M."/>
            <person name="Looney B."/>
            <person name="Konkel Z."/>
            <person name="Slot J.C."/>
            <person name="Sakamoto Y."/>
            <person name="Steenwyk J.L."/>
            <person name="Rokas A."/>
            <person name="Carro J."/>
            <person name="Camarero S."/>
            <person name="Ferreira P."/>
            <person name="Molpeceres G."/>
            <person name="Ruiz-Duenas F.J."/>
            <person name="Serrano A."/>
            <person name="Henrissat B."/>
            <person name="Drula E."/>
            <person name="Hughes K.W."/>
            <person name="Mata J.L."/>
            <person name="Ishikawa N.K."/>
            <person name="Vargas-Isla R."/>
            <person name="Ushijima S."/>
            <person name="Smith C.A."/>
            <person name="Ahrendt S."/>
            <person name="Andreopoulos W."/>
            <person name="He G."/>
            <person name="Labutti K."/>
            <person name="Lipzen A."/>
            <person name="Ng V."/>
            <person name="Sandor L."/>
            <person name="Barry K."/>
            <person name="Martinez A.T."/>
            <person name="Xiao Y."/>
            <person name="Gibbons J.G."/>
            <person name="Terashima K."/>
            <person name="Hibbett D.S."/>
            <person name="Grigoriev I.V."/>
        </authorList>
    </citation>
    <scope>NUCLEOTIDE SEQUENCE</scope>
    <source>
        <strain evidence="2">TFB9207</strain>
    </source>
</reference>
<feature type="chain" id="PRO_5041221764" evidence="1">
    <location>
        <begin position="25"/>
        <end position="157"/>
    </location>
</feature>
<name>A0AA38UJM9_9AGAR</name>
<keyword evidence="3" id="KW-1185">Reference proteome</keyword>
<feature type="signal peptide" evidence="1">
    <location>
        <begin position="1"/>
        <end position="24"/>
    </location>
</feature>
<proteinExistence type="predicted"/>
<dbReference type="AlphaFoldDB" id="A0AA38UJM9"/>
<sequence length="157" mass="16406">MILPPYHHFLAFLLTLGVAAIAVAAPFPHATTHGESSEDNSGTLVYERATSAECDPSTLPGTLPNTPSDGLWAENVSLNLLHCNPAVDGGCPPGQSPPVPRLVIEGCADAAQRQKVMDPTKAASFPHPLSLLAVSLQTINGHTILAEMSVRGLKLSP</sequence>
<gene>
    <name evidence="2" type="ORF">F5878DRAFT_233908</name>
</gene>
<comment type="caution">
    <text evidence="2">The sequence shown here is derived from an EMBL/GenBank/DDBJ whole genome shotgun (WGS) entry which is preliminary data.</text>
</comment>
<evidence type="ECO:0000313" key="3">
    <source>
        <dbReference type="Proteomes" id="UP001163846"/>
    </source>
</evidence>
<keyword evidence="1" id="KW-0732">Signal</keyword>
<organism evidence="2 3">
    <name type="scientific">Lentinula raphanica</name>
    <dbReference type="NCBI Taxonomy" id="153919"/>
    <lineage>
        <taxon>Eukaryota</taxon>
        <taxon>Fungi</taxon>
        <taxon>Dikarya</taxon>
        <taxon>Basidiomycota</taxon>
        <taxon>Agaricomycotina</taxon>
        <taxon>Agaricomycetes</taxon>
        <taxon>Agaricomycetidae</taxon>
        <taxon>Agaricales</taxon>
        <taxon>Marasmiineae</taxon>
        <taxon>Omphalotaceae</taxon>
        <taxon>Lentinula</taxon>
    </lineage>
</organism>
<evidence type="ECO:0000256" key="1">
    <source>
        <dbReference type="SAM" id="SignalP"/>
    </source>
</evidence>
<dbReference type="EMBL" id="MU805968">
    <property type="protein sequence ID" value="KAJ3843765.1"/>
    <property type="molecule type" value="Genomic_DNA"/>
</dbReference>
<evidence type="ECO:0000313" key="2">
    <source>
        <dbReference type="EMBL" id="KAJ3843765.1"/>
    </source>
</evidence>
<protein>
    <submittedName>
        <fullName evidence="2">Uncharacterized protein</fullName>
    </submittedName>
</protein>